<keyword evidence="2" id="KW-1185">Reference proteome</keyword>
<sequence length="272" mass="31300">MFESILVKRDGVNSFGEVKYFPDRGCLKNELCSCGVSACDCSFWAPVISKMAYWDHSEMASITRQFESTKYFLWNLILIKLGVYRNKLKLYQKYNYELYSILEEHGKFVDSSKMPARVYFLAAGAGVRSFPFERIYWVVRDPRGVAWSCGKSVARPEATASEDRMMPKFGYFSSLGKWFLNVLVSGFVYIKYREYVELVKYEDLSAMTVGQSGPLDSVVSLHSISGNPRRFTGGLKEIKIDVEWKSGLTTWQKKTAYYLLYPLMKSFGYKSV</sequence>
<protein>
    <recommendedName>
        <fullName evidence="3">Sulfotransferase</fullName>
    </recommendedName>
</protein>
<reference evidence="1 2" key="1">
    <citation type="journal article" date="2011" name="Int. J. Syst. Evol. Microbiol.">
        <title>Zhongshania antarctica gen. nov., sp. nov. and Zhongshania guokunii sp. nov., gammaproteobacteria respectively isolated from coastal attached (fast) ice and surface seawater of the Antarctic.</title>
        <authorList>
            <person name="Li H.J."/>
            <person name="Zhang X.Y."/>
            <person name="Chen C.X."/>
            <person name="Zhang Y.J."/>
            <person name="Gao Z.M."/>
            <person name="Yu Y."/>
            <person name="Chen X.L."/>
            <person name="Chen B."/>
            <person name="Zhang Y.Z."/>
        </authorList>
    </citation>
    <scope>NUCLEOTIDE SEQUENCE [LARGE SCALE GENOMIC DNA]</scope>
    <source>
        <strain evidence="1 2">R06B22</strain>
    </source>
</reference>
<dbReference type="EMBL" id="JBFRYB010000001">
    <property type="protein sequence ID" value="MEX1664396.1"/>
    <property type="molecule type" value="Genomic_DNA"/>
</dbReference>
<evidence type="ECO:0000313" key="2">
    <source>
        <dbReference type="Proteomes" id="UP001557484"/>
    </source>
</evidence>
<proteinExistence type="predicted"/>
<evidence type="ECO:0008006" key="3">
    <source>
        <dbReference type="Google" id="ProtNLM"/>
    </source>
</evidence>
<dbReference type="SUPFAM" id="SSF52540">
    <property type="entry name" value="P-loop containing nucleoside triphosphate hydrolases"/>
    <property type="match status" value="1"/>
</dbReference>
<dbReference type="RefSeq" id="WP_368374519.1">
    <property type="nucleotide sequence ID" value="NZ_JBFRYB010000001.1"/>
</dbReference>
<dbReference type="Gene3D" id="3.40.50.300">
    <property type="entry name" value="P-loop containing nucleotide triphosphate hydrolases"/>
    <property type="match status" value="1"/>
</dbReference>
<comment type="caution">
    <text evidence="1">The sequence shown here is derived from an EMBL/GenBank/DDBJ whole genome shotgun (WGS) entry which is preliminary data.</text>
</comment>
<accession>A0ABV3TS25</accession>
<evidence type="ECO:0000313" key="1">
    <source>
        <dbReference type="EMBL" id="MEX1664396.1"/>
    </source>
</evidence>
<dbReference type="Proteomes" id="UP001557484">
    <property type="component" value="Unassembled WGS sequence"/>
</dbReference>
<gene>
    <name evidence="1" type="ORF">AB4875_02785</name>
</gene>
<dbReference type="InterPro" id="IPR027417">
    <property type="entry name" value="P-loop_NTPase"/>
</dbReference>
<organism evidence="1 2">
    <name type="scientific">Zhongshania arctica</name>
    <dbReference type="NCBI Taxonomy" id="3238302"/>
    <lineage>
        <taxon>Bacteria</taxon>
        <taxon>Pseudomonadati</taxon>
        <taxon>Pseudomonadota</taxon>
        <taxon>Gammaproteobacteria</taxon>
        <taxon>Cellvibrionales</taxon>
        <taxon>Spongiibacteraceae</taxon>
        <taxon>Zhongshania</taxon>
    </lineage>
</organism>
<name>A0ABV3TS25_9GAMM</name>